<name>A0A6J4NYL4_9ACTN</name>
<sequence>AEQPPLRGAPVLQPSRWGALLLLLRRGRRLLDLEGLL</sequence>
<feature type="non-terminal residue" evidence="1">
    <location>
        <position position="1"/>
    </location>
</feature>
<dbReference type="AlphaFoldDB" id="A0A6J4NYL4"/>
<accession>A0A6J4NYL4</accession>
<proteinExistence type="predicted"/>
<reference evidence="1" key="1">
    <citation type="submission" date="2020-02" db="EMBL/GenBank/DDBJ databases">
        <authorList>
            <person name="Meier V. D."/>
        </authorList>
    </citation>
    <scope>NUCLEOTIDE SEQUENCE</scope>
    <source>
        <strain evidence="1">AVDCRST_MAG03</strain>
    </source>
</reference>
<dbReference type="EMBL" id="CADCUT010000067">
    <property type="protein sequence ID" value="CAA9400282.1"/>
    <property type="molecule type" value="Genomic_DNA"/>
</dbReference>
<evidence type="ECO:0000313" key="1">
    <source>
        <dbReference type="EMBL" id="CAA9400282.1"/>
    </source>
</evidence>
<protein>
    <submittedName>
        <fullName evidence="1">Uncharacterized protein</fullName>
    </submittedName>
</protein>
<feature type="non-terminal residue" evidence="1">
    <location>
        <position position="37"/>
    </location>
</feature>
<gene>
    <name evidence="1" type="ORF">AVDCRST_MAG03-1123</name>
</gene>
<organism evidence="1">
    <name type="scientific">uncultured Rubrobacteraceae bacterium</name>
    <dbReference type="NCBI Taxonomy" id="349277"/>
    <lineage>
        <taxon>Bacteria</taxon>
        <taxon>Bacillati</taxon>
        <taxon>Actinomycetota</taxon>
        <taxon>Rubrobacteria</taxon>
        <taxon>Rubrobacterales</taxon>
        <taxon>Rubrobacteraceae</taxon>
        <taxon>environmental samples</taxon>
    </lineage>
</organism>